<gene>
    <name evidence="1" type="ORF">O4H49_03650</name>
</gene>
<accession>A0ABT4LFI7</accession>
<evidence type="ECO:0000313" key="1">
    <source>
        <dbReference type="EMBL" id="MCZ4279858.1"/>
    </source>
</evidence>
<evidence type="ECO:0000313" key="2">
    <source>
        <dbReference type="Proteomes" id="UP001069802"/>
    </source>
</evidence>
<dbReference type="RefSeq" id="WP_269422055.1">
    <property type="nucleotide sequence ID" value="NZ_JAPWGY010000001.1"/>
</dbReference>
<dbReference type="Proteomes" id="UP001069802">
    <property type="component" value="Unassembled WGS sequence"/>
</dbReference>
<dbReference type="PANTHER" id="PTHR35936">
    <property type="entry name" value="MEMBRANE-BOUND LYTIC MUREIN TRANSGLYCOSYLASE F"/>
    <property type="match status" value="1"/>
</dbReference>
<dbReference type="EMBL" id="JAPWGY010000001">
    <property type="protein sequence ID" value="MCZ4279858.1"/>
    <property type="molecule type" value="Genomic_DNA"/>
</dbReference>
<sequence>MRYLLGLVVFWLGIGPGVGPGSVGLWISGAAAQSTEAEAPEVPQRSDPKTVYLTNGEWPPYSSRHLDHYGFFSRIVTEALTLEGYSVVYGFFPWKRSYELAKKGHWEGTIGWAPTEERQTDFYFSSEIVNVEKVFFHLRDKSFDWNKVEDLADYRLGVTAGYTYGRDFDQLRQDEGLKIDESNNDKANLVKLLRGRIDAFPLELDVGYYMIQSTLKKRDASKITHHPRAVMETPIAVAISRQIAPERADEILAALNRGLQTLRELGIYEKYRTEMMPRS</sequence>
<keyword evidence="2" id="KW-1185">Reference proteome</keyword>
<reference evidence="1" key="1">
    <citation type="submission" date="2022-12" db="EMBL/GenBank/DDBJ databases">
        <title>Bacterial isolates from different developmental stages of Nematostella vectensis.</title>
        <authorList>
            <person name="Fraune S."/>
        </authorList>
    </citation>
    <scope>NUCLEOTIDE SEQUENCE</scope>
    <source>
        <strain evidence="1">G21630-S1</strain>
    </source>
</reference>
<proteinExistence type="predicted"/>
<dbReference type="Gene3D" id="3.40.190.10">
    <property type="entry name" value="Periplasmic binding protein-like II"/>
    <property type="match status" value="2"/>
</dbReference>
<dbReference type="PANTHER" id="PTHR35936:SF25">
    <property type="entry name" value="ABC TRANSPORTER SUBSTRATE-BINDING PROTEIN"/>
    <property type="match status" value="1"/>
</dbReference>
<name>A0ABT4LFI7_9PROT</name>
<organism evidence="1 2">
    <name type="scientific">Kiloniella laminariae</name>
    <dbReference type="NCBI Taxonomy" id="454162"/>
    <lineage>
        <taxon>Bacteria</taxon>
        <taxon>Pseudomonadati</taxon>
        <taxon>Pseudomonadota</taxon>
        <taxon>Alphaproteobacteria</taxon>
        <taxon>Rhodospirillales</taxon>
        <taxon>Kiloniellaceae</taxon>
        <taxon>Kiloniella</taxon>
    </lineage>
</organism>
<protein>
    <submittedName>
        <fullName evidence="1">Transporter substrate-binding domain-containing protein</fullName>
    </submittedName>
</protein>
<dbReference type="SUPFAM" id="SSF53850">
    <property type="entry name" value="Periplasmic binding protein-like II"/>
    <property type="match status" value="1"/>
</dbReference>
<comment type="caution">
    <text evidence="1">The sequence shown here is derived from an EMBL/GenBank/DDBJ whole genome shotgun (WGS) entry which is preliminary data.</text>
</comment>